<dbReference type="GO" id="GO:0003723">
    <property type="term" value="F:RNA binding"/>
    <property type="evidence" value="ECO:0007669"/>
    <property type="project" value="TreeGrafter"/>
</dbReference>
<proteinExistence type="predicted"/>
<comment type="caution">
    <text evidence="1">The sequence shown here is derived from an EMBL/GenBank/DDBJ whole genome shotgun (WGS) entry which is preliminary data.</text>
</comment>
<keyword evidence="2" id="KW-1185">Reference proteome</keyword>
<dbReference type="PANTHER" id="PTHR47073">
    <property type="entry name" value="PROTEIN ANTI-SILENCING 1"/>
    <property type="match status" value="1"/>
</dbReference>
<gene>
    <name evidence="1" type="ORF">G2W53_026859</name>
</gene>
<dbReference type="Proteomes" id="UP000634136">
    <property type="component" value="Unassembled WGS sequence"/>
</dbReference>
<reference evidence="1" key="1">
    <citation type="submission" date="2020-09" db="EMBL/GenBank/DDBJ databases">
        <title>Genome-Enabled Discovery of Anthraquinone Biosynthesis in Senna tora.</title>
        <authorList>
            <person name="Kang S.-H."/>
            <person name="Pandey R.P."/>
            <person name="Lee C.-M."/>
            <person name="Sim J.-S."/>
            <person name="Jeong J.-T."/>
            <person name="Choi B.-S."/>
            <person name="Jung M."/>
            <person name="Ginzburg D."/>
            <person name="Zhao K."/>
            <person name="Won S.Y."/>
            <person name="Oh T.-J."/>
            <person name="Yu Y."/>
            <person name="Kim N.-H."/>
            <person name="Lee O.R."/>
            <person name="Lee T.-H."/>
            <person name="Bashyal P."/>
            <person name="Kim T.-S."/>
            <person name="Lee W.-H."/>
            <person name="Kawkins C."/>
            <person name="Kim C.-K."/>
            <person name="Kim J.S."/>
            <person name="Ahn B.O."/>
            <person name="Rhee S.Y."/>
            <person name="Sohng J.K."/>
        </authorList>
    </citation>
    <scope>NUCLEOTIDE SEQUENCE</scope>
    <source>
        <tissue evidence="1">Leaf</tissue>
    </source>
</reference>
<protein>
    <submittedName>
        <fullName evidence="1">Protein ANTI-SILENCING 1 isoform X1</fullName>
    </submittedName>
</protein>
<evidence type="ECO:0000313" key="1">
    <source>
        <dbReference type="EMBL" id="KAF7821404.1"/>
    </source>
</evidence>
<dbReference type="PANTHER" id="PTHR47073:SF2">
    <property type="entry name" value="PROTEIN ANTI-SILENCING 1"/>
    <property type="match status" value="1"/>
</dbReference>
<name>A0A834WLR6_9FABA</name>
<evidence type="ECO:0000313" key="2">
    <source>
        <dbReference type="Proteomes" id="UP000634136"/>
    </source>
</evidence>
<sequence length="65" mass="7624">MLVSDGGWWLCPSFVDYVMSCPTEPNVDDETDFKWGNKKGDGVKNKDMQFYESFTYKGVEYFLYD</sequence>
<dbReference type="AlphaFoldDB" id="A0A834WLR6"/>
<organism evidence="1 2">
    <name type="scientific">Senna tora</name>
    <dbReference type="NCBI Taxonomy" id="362788"/>
    <lineage>
        <taxon>Eukaryota</taxon>
        <taxon>Viridiplantae</taxon>
        <taxon>Streptophyta</taxon>
        <taxon>Embryophyta</taxon>
        <taxon>Tracheophyta</taxon>
        <taxon>Spermatophyta</taxon>
        <taxon>Magnoliopsida</taxon>
        <taxon>eudicotyledons</taxon>
        <taxon>Gunneridae</taxon>
        <taxon>Pentapetalae</taxon>
        <taxon>rosids</taxon>
        <taxon>fabids</taxon>
        <taxon>Fabales</taxon>
        <taxon>Fabaceae</taxon>
        <taxon>Caesalpinioideae</taxon>
        <taxon>Cassia clade</taxon>
        <taxon>Senna</taxon>
    </lineage>
</organism>
<accession>A0A834WLR6</accession>
<dbReference type="EMBL" id="JAAIUW010000008">
    <property type="protein sequence ID" value="KAF7821404.1"/>
    <property type="molecule type" value="Genomic_DNA"/>
</dbReference>